<evidence type="ECO:0000313" key="13">
    <source>
        <dbReference type="EMBL" id="TII00468.1"/>
    </source>
</evidence>
<keyword evidence="6" id="KW-0732">Signal</keyword>
<keyword evidence="9" id="KW-0326">Glycosidase</keyword>
<dbReference type="GO" id="GO:0004563">
    <property type="term" value="F:beta-N-acetylhexosaminidase activity"/>
    <property type="evidence" value="ECO:0007669"/>
    <property type="project" value="UniProtKB-EC"/>
</dbReference>
<dbReference type="AlphaFoldDB" id="A0A4T2GNA8"/>
<evidence type="ECO:0000256" key="9">
    <source>
        <dbReference type="ARBA" id="ARBA00023295"/>
    </source>
</evidence>
<dbReference type="FunFam" id="3.20.20.300:FF:000014">
    <property type="entry name" value="Beta-hexosaminidase, lipoprotein"/>
    <property type="match status" value="1"/>
</dbReference>
<protein>
    <recommendedName>
        <fullName evidence="3">beta-N-acetylhexosaminidase</fullName>
        <ecNumber evidence="3">3.2.1.52</ecNumber>
    </recommendedName>
</protein>
<evidence type="ECO:0000256" key="7">
    <source>
        <dbReference type="ARBA" id="ARBA00022801"/>
    </source>
</evidence>
<dbReference type="InterPro" id="IPR036881">
    <property type="entry name" value="Glyco_hydro_3_C_sf"/>
</dbReference>
<evidence type="ECO:0000256" key="3">
    <source>
        <dbReference type="ARBA" id="ARBA00012663"/>
    </source>
</evidence>
<keyword evidence="7" id="KW-0378">Hydrolase</keyword>
<dbReference type="Gene3D" id="3.20.20.300">
    <property type="entry name" value="Glycoside hydrolase, family 3, N-terminal domain"/>
    <property type="match status" value="1"/>
</dbReference>
<dbReference type="Pfam" id="PF00933">
    <property type="entry name" value="Glyco_hydro_3"/>
    <property type="match status" value="1"/>
</dbReference>
<evidence type="ECO:0000313" key="15">
    <source>
        <dbReference type="Proteomes" id="UP000305165"/>
    </source>
</evidence>
<keyword evidence="4" id="KW-0134">Cell wall</keyword>
<organism evidence="13 15">
    <name type="scientific">Streptococcus suis</name>
    <dbReference type="NCBI Taxonomy" id="1307"/>
    <lineage>
        <taxon>Bacteria</taxon>
        <taxon>Bacillati</taxon>
        <taxon>Bacillota</taxon>
        <taxon>Bacilli</taxon>
        <taxon>Lactobacillales</taxon>
        <taxon>Streptococcaceae</taxon>
        <taxon>Streptococcus</taxon>
    </lineage>
</organism>
<feature type="domain" description="Glycoside hydrolase family 3 N-terminal" evidence="12">
    <location>
        <begin position="87"/>
        <end position="443"/>
    </location>
</feature>
<evidence type="ECO:0000256" key="2">
    <source>
        <dbReference type="ARBA" id="ARBA00005336"/>
    </source>
</evidence>
<dbReference type="InterPro" id="IPR036962">
    <property type="entry name" value="Glyco_hydro_3_N_sf"/>
</dbReference>
<dbReference type="EC" id="3.2.1.52" evidence="3"/>
<dbReference type="InterPro" id="IPR019931">
    <property type="entry name" value="LPXTG_anchor"/>
</dbReference>
<keyword evidence="8" id="KW-0572">Peptidoglycan-anchor</keyword>
<evidence type="ECO:0000256" key="10">
    <source>
        <dbReference type="SAM" id="MobiDB-lite"/>
    </source>
</evidence>
<dbReference type="EMBL" id="SSXO01000001">
    <property type="protein sequence ID" value="TII01315.1"/>
    <property type="molecule type" value="Genomic_DNA"/>
</dbReference>
<comment type="catalytic activity">
    <reaction evidence="1">
        <text>Hydrolysis of terminal non-reducing N-acetyl-D-hexosamine residues in N-acetyl-beta-D-hexosaminides.</text>
        <dbReference type="EC" id="3.2.1.52"/>
    </reaction>
</comment>
<feature type="compositionally biased region" description="Low complexity" evidence="10">
    <location>
        <begin position="9"/>
        <end position="27"/>
    </location>
</feature>
<evidence type="ECO:0000256" key="4">
    <source>
        <dbReference type="ARBA" id="ARBA00022512"/>
    </source>
</evidence>
<dbReference type="InterPro" id="IPR017853">
    <property type="entry name" value="GH"/>
</dbReference>
<comment type="similarity">
    <text evidence="2">Belongs to the glycosyl hydrolase 3 family.</text>
</comment>
<evidence type="ECO:0000256" key="1">
    <source>
        <dbReference type="ARBA" id="ARBA00001231"/>
    </source>
</evidence>
<dbReference type="GO" id="GO:0009254">
    <property type="term" value="P:peptidoglycan turnover"/>
    <property type="evidence" value="ECO:0007669"/>
    <property type="project" value="TreeGrafter"/>
</dbReference>
<dbReference type="InterPro" id="IPR001764">
    <property type="entry name" value="Glyco_hydro_3_N"/>
</dbReference>
<feature type="compositionally biased region" description="Polar residues" evidence="10">
    <location>
        <begin position="843"/>
        <end position="853"/>
    </location>
</feature>
<feature type="region of interest" description="Disordered" evidence="10">
    <location>
        <begin position="805"/>
        <end position="853"/>
    </location>
</feature>
<accession>A0A4T2GNA8</accession>
<dbReference type="Proteomes" id="UP000305165">
    <property type="component" value="Unassembled WGS sequence"/>
</dbReference>
<dbReference type="GO" id="GO:0005975">
    <property type="term" value="P:carbohydrate metabolic process"/>
    <property type="evidence" value="ECO:0007669"/>
    <property type="project" value="InterPro"/>
</dbReference>
<feature type="compositionally biased region" description="Polar residues" evidence="10">
    <location>
        <begin position="29"/>
        <end position="53"/>
    </location>
</feature>
<dbReference type="EMBL" id="SSXO01000002">
    <property type="protein sequence ID" value="TII00468.1"/>
    <property type="molecule type" value="Genomic_DNA"/>
</dbReference>
<comment type="caution">
    <text evidence="13">The sequence shown here is derived from an EMBL/GenBank/DDBJ whole genome shotgun (WGS) entry which is preliminary data.</text>
</comment>
<gene>
    <name evidence="14" type="ORF">FAJ39_00980</name>
    <name evidence="13" type="ORF">FAJ39_03610</name>
</gene>
<evidence type="ECO:0000256" key="6">
    <source>
        <dbReference type="ARBA" id="ARBA00022729"/>
    </source>
</evidence>
<proteinExistence type="inferred from homology"/>
<reference evidence="13 15" key="1">
    <citation type="submission" date="2019-04" db="EMBL/GenBank/DDBJ databases">
        <title>Genome analysis of Streptococcus suis strain WUSS424.</title>
        <authorList>
            <person name="Chen H."/>
            <person name="Gao X."/>
            <person name="Wu Z."/>
        </authorList>
    </citation>
    <scope>NUCLEOTIDE SEQUENCE [LARGE SCALE GENOMIC DNA]</scope>
    <source>
        <strain evidence="13 15">WUSS424</strain>
    </source>
</reference>
<dbReference type="InterPro" id="IPR019800">
    <property type="entry name" value="Glyco_hydro_3_AS"/>
</dbReference>
<sequence length="877" mass="94637">MEAKAETDLSVSQPSSGSSLESQPVVSETGGSSNVATETITPATSEETLSSIPVTERPTEELTQPKEEPFIATTEEKDVDGLIADMTVRQKITHILMPDFRKWQAEGEAAATDVTVVHDEIAEAIDQYDFGGVILFAENVKATDQTFHLTQSLQDAAISNKANNGKIPLLIGIDQEGGIVYRLGSGTALPGNMAIGATDSTMIAKEAGEIIGRELSALGINVDFAPVLDTNNNPNNPVIGLRSFSSDPERVARLGVAMMSGIQDYNVAVAAKHFPGHGDTAVDSHTGLPLVDKSYDQLNALELLPFKVAVENGVDMLMTAHIQYPQIEKDKVISKDSGEEIYIPATLSDDILTGLVRNQYGYEGIIISDAMGMDAIAKNFGETEAALMAIQAGVDIVLMPTVLRSKADLAKIDRIIDAIEVAVQSGQLDESRLDASVKRILTLKEKRGVLNFKTEDKSLETALAQVGSELNRDLERMIAASAVTVVKNDDTILPFKVTEGDHVLLLGAYNNELPGLELGMRRLKADGIIPETVTFEAVRYNNQSTIDQLKEKIDAASHVIVISETGREAQLAADVWLTKIPTEVVAYANETNKKAAVLSISKPYDVANYPAAKAILAVYGNKGMDPTESLRPDNAFGPNITAGVEVIFNGLKHIGRLPVDIPMIENGSLSDTAIAYGINYGLFYNDPVKQIEVNLPESVPQNTAFSALLNYHSLLGLEKAEHTIKIQINTKHFTAQPHETYTIDGDYVIFNRAANASGDLQLYLVGTQLGEAQPILDIVIQDAIGRVFSLEEAANDLRPVYVVKATDDTKEPTQPTEGGADKKELDTKPVIQPLANKKEETSSKQLPSTGQVSDQASLILGLGLSLLALAYKRRREV</sequence>
<dbReference type="OrthoDB" id="9805821at2"/>
<evidence type="ECO:0000256" key="8">
    <source>
        <dbReference type="ARBA" id="ARBA00023088"/>
    </source>
</evidence>
<name>A0A4T2GNA8_STRSU</name>
<dbReference type="InterPro" id="IPR050226">
    <property type="entry name" value="NagZ_Beta-hexosaminidase"/>
</dbReference>
<dbReference type="Gene3D" id="3.40.50.1700">
    <property type="entry name" value="Glycoside hydrolase family 3 C-terminal domain"/>
    <property type="match status" value="1"/>
</dbReference>
<evidence type="ECO:0000259" key="11">
    <source>
        <dbReference type="Pfam" id="PF00746"/>
    </source>
</evidence>
<feature type="region of interest" description="Disordered" evidence="10">
    <location>
        <begin position="1"/>
        <end position="67"/>
    </location>
</feature>
<evidence type="ECO:0000259" key="12">
    <source>
        <dbReference type="Pfam" id="PF00933"/>
    </source>
</evidence>
<dbReference type="NCBIfam" id="TIGR01167">
    <property type="entry name" value="LPXTG_anchor"/>
    <property type="match status" value="1"/>
</dbReference>
<evidence type="ECO:0000313" key="14">
    <source>
        <dbReference type="EMBL" id="TII01315.1"/>
    </source>
</evidence>
<feature type="domain" description="Gram-positive cocci surface proteins LPxTG" evidence="11">
    <location>
        <begin position="840"/>
        <end position="876"/>
    </location>
</feature>
<dbReference type="PANTHER" id="PTHR30480">
    <property type="entry name" value="BETA-HEXOSAMINIDASE-RELATED"/>
    <property type="match status" value="1"/>
</dbReference>
<feature type="compositionally biased region" description="Basic and acidic residues" evidence="10">
    <location>
        <begin position="57"/>
        <end position="67"/>
    </location>
</feature>
<evidence type="ECO:0000256" key="5">
    <source>
        <dbReference type="ARBA" id="ARBA00022525"/>
    </source>
</evidence>
<dbReference type="SUPFAM" id="SSF51445">
    <property type="entry name" value="(Trans)glycosidases"/>
    <property type="match status" value="1"/>
</dbReference>
<dbReference type="Pfam" id="PF00746">
    <property type="entry name" value="Gram_pos_anchor"/>
    <property type="match status" value="1"/>
</dbReference>
<dbReference type="PROSITE" id="PS00775">
    <property type="entry name" value="GLYCOSYL_HYDROL_F3"/>
    <property type="match status" value="1"/>
</dbReference>
<keyword evidence="5" id="KW-0964">Secreted</keyword>
<dbReference type="PANTHER" id="PTHR30480:SF13">
    <property type="entry name" value="BETA-HEXOSAMINIDASE"/>
    <property type="match status" value="1"/>
</dbReference>